<comment type="caution">
    <text evidence="2">The sequence shown here is derived from an EMBL/GenBank/DDBJ whole genome shotgun (WGS) entry which is preliminary data.</text>
</comment>
<feature type="coiled-coil region" evidence="1">
    <location>
        <begin position="61"/>
        <end position="88"/>
    </location>
</feature>
<dbReference type="EMBL" id="UFYD01000001">
    <property type="protein sequence ID" value="STC98374.1"/>
    <property type="molecule type" value="Genomic_DNA"/>
</dbReference>
<protein>
    <submittedName>
        <fullName evidence="2">Uncharacterized protein</fullName>
    </submittedName>
</protein>
<accession>A0A7Z7PWC2</accession>
<proteinExistence type="predicted"/>
<dbReference type="Proteomes" id="UP000254876">
    <property type="component" value="Unassembled WGS sequence"/>
</dbReference>
<evidence type="ECO:0000256" key="1">
    <source>
        <dbReference type="SAM" id="Coils"/>
    </source>
</evidence>
<keyword evidence="1" id="KW-0175">Coiled coil</keyword>
<sequence length="164" mass="19250">MKDEIELSKDLKAHVKASKEKNKVIIDSYSVIEILESIGYRRIKEGKISFFGKITNRIIEKADRADMIEDLKNEIQSMEEDFFKSNRNEISDVHKKSRALFDITSLEFLKTELVERVRDTEAESHFFYLNTVVKVTKDEIILMNYADLKGYVFAEEILQRNFSL</sequence>
<gene>
    <name evidence="2" type="ORF">NCTC10588_01068</name>
</gene>
<evidence type="ECO:0000313" key="2">
    <source>
        <dbReference type="EMBL" id="STC98374.1"/>
    </source>
</evidence>
<dbReference type="AlphaFoldDB" id="A0A7Z7PWC2"/>
<reference evidence="2 3" key="1">
    <citation type="submission" date="2018-06" db="EMBL/GenBank/DDBJ databases">
        <authorList>
            <consortium name="Pathogen Informatics"/>
            <person name="Doyle S."/>
        </authorList>
    </citation>
    <scope>NUCLEOTIDE SEQUENCE [LARGE SCALE GENOMIC DNA]</scope>
    <source>
        <strain evidence="2 3">NCTC10588</strain>
    </source>
</reference>
<organism evidence="2 3">
    <name type="scientific">Elizabethkingia anophelis</name>
    <dbReference type="NCBI Taxonomy" id="1117645"/>
    <lineage>
        <taxon>Bacteria</taxon>
        <taxon>Pseudomonadati</taxon>
        <taxon>Bacteroidota</taxon>
        <taxon>Flavobacteriia</taxon>
        <taxon>Flavobacteriales</taxon>
        <taxon>Weeksellaceae</taxon>
        <taxon>Elizabethkingia</taxon>
    </lineage>
</organism>
<name>A0A7Z7PWC2_9FLAO</name>
<dbReference type="RefSeq" id="WP_115172429.1">
    <property type="nucleotide sequence ID" value="NZ_JACLEQ010000006.1"/>
</dbReference>
<evidence type="ECO:0000313" key="3">
    <source>
        <dbReference type="Proteomes" id="UP000254876"/>
    </source>
</evidence>